<reference evidence="2" key="1">
    <citation type="submission" date="2014-11" db="EMBL/GenBank/DDBJ databases">
        <authorList>
            <person name="Amaro Gonzalez C."/>
        </authorList>
    </citation>
    <scope>NUCLEOTIDE SEQUENCE</scope>
</reference>
<organism evidence="2">
    <name type="scientific">Anguilla anguilla</name>
    <name type="common">European freshwater eel</name>
    <name type="synonym">Muraena anguilla</name>
    <dbReference type="NCBI Taxonomy" id="7936"/>
    <lineage>
        <taxon>Eukaryota</taxon>
        <taxon>Metazoa</taxon>
        <taxon>Chordata</taxon>
        <taxon>Craniata</taxon>
        <taxon>Vertebrata</taxon>
        <taxon>Euteleostomi</taxon>
        <taxon>Actinopterygii</taxon>
        <taxon>Neopterygii</taxon>
        <taxon>Teleostei</taxon>
        <taxon>Anguilliformes</taxon>
        <taxon>Anguillidae</taxon>
        <taxon>Anguilla</taxon>
    </lineage>
</organism>
<reference evidence="2" key="2">
    <citation type="journal article" date="2015" name="Fish Shellfish Immunol.">
        <title>Early steps in the European eel (Anguilla anguilla)-Vibrio vulnificus interaction in the gills: Role of the RtxA13 toxin.</title>
        <authorList>
            <person name="Callol A."/>
            <person name="Pajuelo D."/>
            <person name="Ebbesson L."/>
            <person name="Teles M."/>
            <person name="MacKenzie S."/>
            <person name="Amaro C."/>
        </authorList>
    </citation>
    <scope>NUCLEOTIDE SEQUENCE</scope>
</reference>
<evidence type="ECO:0000313" key="2">
    <source>
        <dbReference type="EMBL" id="JAH05473.1"/>
    </source>
</evidence>
<evidence type="ECO:0000256" key="1">
    <source>
        <dbReference type="SAM" id="Phobius"/>
    </source>
</evidence>
<keyword evidence="1" id="KW-0472">Membrane</keyword>
<accession>A0A0E9PNQ7</accession>
<feature type="transmembrane region" description="Helical" evidence="1">
    <location>
        <begin position="6"/>
        <end position="23"/>
    </location>
</feature>
<keyword evidence="1" id="KW-1133">Transmembrane helix</keyword>
<proteinExistence type="predicted"/>
<dbReference type="EMBL" id="GBXM01103104">
    <property type="protein sequence ID" value="JAH05473.1"/>
    <property type="molecule type" value="Transcribed_RNA"/>
</dbReference>
<name>A0A0E9PNQ7_ANGAN</name>
<keyword evidence="1" id="KW-0812">Transmembrane</keyword>
<protein>
    <submittedName>
        <fullName evidence="2">Uncharacterized protein</fullName>
    </submittedName>
</protein>
<sequence>MIGTNTYIYTFIWALYSTILDFCNQTIYMW</sequence>
<dbReference type="AlphaFoldDB" id="A0A0E9PNQ7"/>